<feature type="domain" description="NAD-dependent epimerase/dehydratase" evidence="1">
    <location>
        <begin position="20"/>
        <end position="253"/>
    </location>
</feature>
<dbReference type="Gene3D" id="3.40.50.720">
    <property type="entry name" value="NAD(P)-binding Rossmann-like Domain"/>
    <property type="match status" value="1"/>
</dbReference>
<protein>
    <submittedName>
        <fullName evidence="2">NAD(P)-dependent oxidoreductase</fullName>
    </submittedName>
</protein>
<evidence type="ECO:0000313" key="3">
    <source>
        <dbReference type="Proteomes" id="UP001139344"/>
    </source>
</evidence>
<dbReference type="InterPro" id="IPR001509">
    <property type="entry name" value="Epimerase_deHydtase"/>
</dbReference>
<sequence length="359" mass="41389">MDEIIEHPERGARTEDKEVVIISGSSGLIGFPLIERLAKNYRVVGLDRLGPPYPPLEAECVNFDITDEKAIDAAMERIRYGYGSKIASVIHLAAYYSFNTKDSPGYDEINVKGTRKFLNQLQDFEVDQFIYSSSDLIYKPVEPGIKIHEDCPVEANWGYPESKIITEDLIKENNKDIDTVFLRIAGIYDEMGHSIPIGQQIKRIYEKELVSHFYSGDMDHGDVFVHLEDVLDAIERTVAKRNELPHEIAFNIGEPETPTYKELQDRIGRLIHGEDNWETHEVPKSIAKIGAWTRDLVGDPFIKPWMIDRADDHYELDISRAKEYLGWEPKHRLMDTLPEIIKNLKEDPDAWYKENNLER</sequence>
<evidence type="ECO:0000259" key="1">
    <source>
        <dbReference type="Pfam" id="PF01370"/>
    </source>
</evidence>
<dbReference type="RefSeq" id="WP_240099968.1">
    <property type="nucleotide sequence ID" value="NZ_JAJSON010000025.1"/>
</dbReference>
<dbReference type="Pfam" id="PF01370">
    <property type="entry name" value="Epimerase"/>
    <property type="match status" value="1"/>
</dbReference>
<dbReference type="InterPro" id="IPR036291">
    <property type="entry name" value="NAD(P)-bd_dom_sf"/>
</dbReference>
<dbReference type="Proteomes" id="UP001139344">
    <property type="component" value="Unassembled WGS sequence"/>
</dbReference>
<dbReference type="SUPFAM" id="SSF51735">
    <property type="entry name" value="NAD(P)-binding Rossmann-fold domains"/>
    <property type="match status" value="1"/>
</dbReference>
<gene>
    <name evidence="2" type="ORF">LU635_13225</name>
</gene>
<dbReference type="InterPro" id="IPR050177">
    <property type="entry name" value="Lipid_A_modif_metabolic_enz"/>
</dbReference>
<reference evidence="2" key="1">
    <citation type="submission" date="2021-12" db="EMBL/GenBank/DDBJ databases">
        <title>Description of Gramella crocea sp. nov., a new bacterium isolated from activated sludge.</title>
        <authorList>
            <person name="Zhang X."/>
        </authorList>
    </citation>
    <scope>NUCLEOTIDE SEQUENCE</scope>
    <source>
        <strain evidence="2">YB25</strain>
    </source>
</reference>
<dbReference type="EMBL" id="JAJSON010000025">
    <property type="protein sequence ID" value="MCG9972603.1"/>
    <property type="molecule type" value="Genomic_DNA"/>
</dbReference>
<keyword evidence="3" id="KW-1185">Reference proteome</keyword>
<comment type="caution">
    <text evidence="2">The sequence shown here is derived from an EMBL/GenBank/DDBJ whole genome shotgun (WGS) entry which is preliminary data.</text>
</comment>
<proteinExistence type="predicted"/>
<dbReference type="AlphaFoldDB" id="A0A9X2A983"/>
<name>A0A9X2A983_9FLAO</name>
<dbReference type="PANTHER" id="PTHR43245">
    <property type="entry name" value="BIFUNCTIONAL POLYMYXIN RESISTANCE PROTEIN ARNA"/>
    <property type="match status" value="1"/>
</dbReference>
<organism evidence="2 3">
    <name type="scientific">Christiangramia crocea</name>
    <dbReference type="NCBI Taxonomy" id="2904124"/>
    <lineage>
        <taxon>Bacteria</taxon>
        <taxon>Pseudomonadati</taxon>
        <taxon>Bacteroidota</taxon>
        <taxon>Flavobacteriia</taxon>
        <taxon>Flavobacteriales</taxon>
        <taxon>Flavobacteriaceae</taxon>
        <taxon>Christiangramia</taxon>
    </lineage>
</organism>
<evidence type="ECO:0000313" key="2">
    <source>
        <dbReference type="EMBL" id="MCG9972603.1"/>
    </source>
</evidence>
<accession>A0A9X2A983</accession>